<comment type="caution">
    <text evidence="1">The sequence shown here is derived from an EMBL/GenBank/DDBJ whole genome shotgun (WGS) entry which is preliminary data.</text>
</comment>
<evidence type="ECO:0000313" key="1">
    <source>
        <dbReference type="EMBL" id="GAI11732.1"/>
    </source>
</evidence>
<gene>
    <name evidence="1" type="ORF">S06H3_10891</name>
</gene>
<dbReference type="EMBL" id="BARV01005150">
    <property type="protein sequence ID" value="GAI11732.1"/>
    <property type="molecule type" value="Genomic_DNA"/>
</dbReference>
<name>X1KXC3_9ZZZZ</name>
<dbReference type="AlphaFoldDB" id="X1KXC3"/>
<reference evidence="1" key="1">
    <citation type="journal article" date="2014" name="Front. Microbiol.">
        <title>High frequency of phylogenetically diverse reductive dehalogenase-homologous genes in deep subseafloor sedimentary metagenomes.</title>
        <authorList>
            <person name="Kawai M."/>
            <person name="Futagami T."/>
            <person name="Toyoda A."/>
            <person name="Takaki Y."/>
            <person name="Nishi S."/>
            <person name="Hori S."/>
            <person name="Arai W."/>
            <person name="Tsubouchi T."/>
            <person name="Morono Y."/>
            <person name="Uchiyama I."/>
            <person name="Ito T."/>
            <person name="Fujiyama A."/>
            <person name="Inagaki F."/>
            <person name="Takami H."/>
        </authorList>
    </citation>
    <scope>NUCLEOTIDE SEQUENCE</scope>
    <source>
        <strain evidence="1">Expedition CK06-06</strain>
    </source>
</reference>
<accession>X1KXC3</accession>
<sequence>DPDNAKVAIVLIKGKVCMVSGIIFNNPGTLIVTQRGANKFKKQEIPLEVINLEDSLFLKGKGGEDK</sequence>
<proteinExistence type="predicted"/>
<organism evidence="1">
    <name type="scientific">marine sediment metagenome</name>
    <dbReference type="NCBI Taxonomy" id="412755"/>
    <lineage>
        <taxon>unclassified sequences</taxon>
        <taxon>metagenomes</taxon>
        <taxon>ecological metagenomes</taxon>
    </lineage>
</organism>
<protein>
    <submittedName>
        <fullName evidence="1">Uncharacterized protein</fullName>
    </submittedName>
</protein>
<feature type="non-terminal residue" evidence="1">
    <location>
        <position position="1"/>
    </location>
</feature>